<dbReference type="InterPro" id="IPR004090">
    <property type="entry name" value="Chemotax_Me-accpt_rcpt"/>
</dbReference>
<evidence type="ECO:0000256" key="6">
    <source>
        <dbReference type="ARBA" id="ARBA00029447"/>
    </source>
</evidence>
<protein>
    <submittedName>
        <fullName evidence="9">Methyl-accepting chemotaxis protein</fullName>
    </submittedName>
</protein>
<dbReference type="SUPFAM" id="SSF58104">
    <property type="entry name" value="Methyl-accepting chemotaxis protein (MCP) signaling domain"/>
    <property type="match status" value="1"/>
</dbReference>
<dbReference type="Gene3D" id="1.10.287.950">
    <property type="entry name" value="Methyl-accepting chemotaxis protein"/>
    <property type="match status" value="1"/>
</dbReference>
<dbReference type="SMART" id="SM00283">
    <property type="entry name" value="MA"/>
    <property type="match status" value="1"/>
</dbReference>
<comment type="similarity">
    <text evidence="6">Belongs to the methyl-accepting chemotaxis (MCP) protein family.</text>
</comment>
<dbReference type="Proteomes" id="UP000280881">
    <property type="component" value="Unassembled WGS sequence"/>
</dbReference>
<keyword evidence="4" id="KW-0472">Membrane</keyword>
<dbReference type="GO" id="GO:0016020">
    <property type="term" value="C:membrane"/>
    <property type="evidence" value="ECO:0007669"/>
    <property type="project" value="UniProtKB-SubCell"/>
</dbReference>
<dbReference type="GO" id="GO:0007165">
    <property type="term" value="P:signal transduction"/>
    <property type="evidence" value="ECO:0007669"/>
    <property type="project" value="UniProtKB-KW"/>
</dbReference>
<keyword evidence="10" id="KW-1185">Reference proteome</keyword>
<dbReference type="OrthoDB" id="9807021at2"/>
<gene>
    <name evidence="9" type="ORF">C7457_0323</name>
</gene>
<evidence type="ECO:0000256" key="3">
    <source>
        <dbReference type="ARBA" id="ARBA00022989"/>
    </source>
</evidence>
<feature type="domain" description="Methyl-accepting transducer" evidence="8">
    <location>
        <begin position="7"/>
        <end position="242"/>
    </location>
</feature>
<evidence type="ECO:0000256" key="2">
    <source>
        <dbReference type="ARBA" id="ARBA00022692"/>
    </source>
</evidence>
<dbReference type="PANTHER" id="PTHR32089:SF119">
    <property type="entry name" value="METHYL-ACCEPTING CHEMOTAXIS PROTEIN CTPL"/>
    <property type="match status" value="1"/>
</dbReference>
<dbReference type="Pfam" id="PF00015">
    <property type="entry name" value="MCPsignal"/>
    <property type="match status" value="1"/>
</dbReference>
<evidence type="ECO:0000256" key="7">
    <source>
        <dbReference type="PROSITE-ProRule" id="PRU00284"/>
    </source>
</evidence>
<organism evidence="9 10">
    <name type="scientific">Thermovibrio guaymasensis</name>
    <dbReference type="NCBI Taxonomy" id="240167"/>
    <lineage>
        <taxon>Bacteria</taxon>
        <taxon>Pseudomonadati</taxon>
        <taxon>Aquificota</taxon>
        <taxon>Aquificia</taxon>
        <taxon>Desulfurobacteriales</taxon>
        <taxon>Desulfurobacteriaceae</taxon>
        <taxon>Thermovibrio</taxon>
    </lineage>
</organism>
<accession>A0A420W845</accession>
<comment type="caution">
    <text evidence="9">The sequence shown here is derived from an EMBL/GenBank/DDBJ whole genome shotgun (WGS) entry which is preliminary data.</text>
</comment>
<reference evidence="9 10" key="1">
    <citation type="submission" date="2018-10" db="EMBL/GenBank/DDBJ databases">
        <title>Genomic Encyclopedia of Type Strains, Phase IV (KMG-IV): sequencing the most valuable type-strain genomes for metagenomic binning, comparative biology and taxonomic classification.</title>
        <authorList>
            <person name="Goeker M."/>
        </authorList>
    </citation>
    <scope>NUCLEOTIDE SEQUENCE [LARGE SCALE GENOMIC DNA]</scope>
    <source>
        <strain evidence="9 10">DSM 15521</strain>
    </source>
</reference>
<dbReference type="PROSITE" id="PS50111">
    <property type="entry name" value="CHEMOTAXIS_TRANSDUC_2"/>
    <property type="match status" value="1"/>
</dbReference>
<dbReference type="InterPro" id="IPR004089">
    <property type="entry name" value="MCPsignal_dom"/>
</dbReference>
<evidence type="ECO:0000313" key="10">
    <source>
        <dbReference type="Proteomes" id="UP000280881"/>
    </source>
</evidence>
<dbReference type="EMBL" id="RBIE01000001">
    <property type="protein sequence ID" value="RKQ63452.1"/>
    <property type="molecule type" value="Genomic_DNA"/>
</dbReference>
<dbReference type="RefSeq" id="WP_121169698.1">
    <property type="nucleotide sequence ID" value="NZ_RBIE01000001.1"/>
</dbReference>
<evidence type="ECO:0000256" key="5">
    <source>
        <dbReference type="ARBA" id="ARBA00023224"/>
    </source>
</evidence>
<evidence type="ECO:0000313" key="9">
    <source>
        <dbReference type="EMBL" id="RKQ63452.1"/>
    </source>
</evidence>
<comment type="subcellular location">
    <subcellularLocation>
        <location evidence="1">Membrane</location>
        <topology evidence="1">Multi-pass membrane protein</topology>
    </subcellularLocation>
</comment>
<dbReference type="AlphaFoldDB" id="A0A420W845"/>
<proteinExistence type="inferred from homology"/>
<name>A0A420W845_9BACT</name>
<dbReference type="PANTHER" id="PTHR32089">
    <property type="entry name" value="METHYL-ACCEPTING CHEMOTAXIS PROTEIN MCPB"/>
    <property type="match status" value="1"/>
</dbReference>
<keyword evidence="2" id="KW-0812">Transmembrane</keyword>
<dbReference type="GO" id="GO:0004888">
    <property type="term" value="F:transmembrane signaling receptor activity"/>
    <property type="evidence" value="ECO:0007669"/>
    <property type="project" value="InterPro"/>
</dbReference>
<sequence length="249" mass="27969">MRNRSDFNLELSKALSDLERGILSLSRVSEVIDRLVPQVEDILLTNSSTIGENIEELNEISKNLQDFVESFKPIVEEISKFSSDYDKLLISLKEMNKHLAGIEEVASHIELIAINASIEASRAGESGRTFAIVAKEIRDMAKKTFKLIYEIRDVEKELEPILKKITDNVKAMNELKDKMDNLIVSINRVISVSEELNRINTSQSKVVLELKGLTGVSAAIQKVVSILSAAKRRFADAFTSLFSYFKKSC</sequence>
<dbReference type="GO" id="GO:0006935">
    <property type="term" value="P:chemotaxis"/>
    <property type="evidence" value="ECO:0007669"/>
    <property type="project" value="InterPro"/>
</dbReference>
<keyword evidence="5 7" id="KW-0807">Transducer</keyword>
<dbReference type="PRINTS" id="PR00260">
    <property type="entry name" value="CHEMTRNSDUCR"/>
</dbReference>
<evidence type="ECO:0000256" key="4">
    <source>
        <dbReference type="ARBA" id="ARBA00023136"/>
    </source>
</evidence>
<keyword evidence="3" id="KW-1133">Transmembrane helix</keyword>
<evidence type="ECO:0000256" key="1">
    <source>
        <dbReference type="ARBA" id="ARBA00004141"/>
    </source>
</evidence>
<evidence type="ECO:0000259" key="8">
    <source>
        <dbReference type="PROSITE" id="PS50111"/>
    </source>
</evidence>